<name>A0A941FHL8_9ACTN</name>
<sequence length="237" mass="27150">MTDEPEQTAGYVYILVNSSVPDLVKIGLTRGTSKARASDLSRNTGVPTPFVVAYDELVADCAEVEKRLHEKFSHQRVNGRREFFHVTAKEAIDALQKIARFSPFLDNEEVTRINVLPAFDARCRRWLRRDLVGLGYLQTVTTCALETVRQESFASSDLKVDRVDLDFIGSGGRPTFDPTRDPEENARILLEMDSYSLIMCFDFIEHEVAVWIDKEYTEYGRIPFISRQPNYEWRGEA</sequence>
<keyword evidence="3" id="KW-1185">Reference proteome</keyword>
<reference evidence="2 3" key="1">
    <citation type="submission" date="2021-04" db="EMBL/GenBank/DDBJ databases">
        <title>Characterization of the biosynthetic gene cluster of new lipopeptides with antitumor activity in the genome of the marine Streptomyces PHM034.</title>
        <authorList>
            <person name="Ceniceros A."/>
            <person name="Canedo L."/>
            <person name="Mendez C."/>
            <person name="Olano C."/>
            <person name="Schleissner C."/>
            <person name="Cuevas C."/>
            <person name="De La Calle F."/>
            <person name="Salas J.A."/>
        </authorList>
    </citation>
    <scope>NUCLEOTIDE SEQUENCE [LARGE SCALE GENOMIC DNA]</scope>
    <source>
        <strain evidence="2 3">PHM034</strain>
    </source>
</reference>
<dbReference type="AlphaFoldDB" id="A0A941FHL8"/>
<organism evidence="2 3">
    <name type="scientific">Streptomyces tuirus</name>
    <dbReference type="NCBI Taxonomy" id="68278"/>
    <lineage>
        <taxon>Bacteria</taxon>
        <taxon>Bacillati</taxon>
        <taxon>Actinomycetota</taxon>
        <taxon>Actinomycetes</taxon>
        <taxon>Kitasatosporales</taxon>
        <taxon>Streptomycetaceae</taxon>
        <taxon>Streptomyces</taxon>
    </lineage>
</organism>
<dbReference type="Pfam" id="PF10544">
    <property type="entry name" value="T5orf172"/>
    <property type="match status" value="1"/>
</dbReference>
<dbReference type="SMART" id="SM00974">
    <property type="entry name" value="T5orf172"/>
    <property type="match status" value="1"/>
</dbReference>
<feature type="domain" description="Bacteriophage T5 Orf172 DNA-binding" evidence="1">
    <location>
        <begin position="18"/>
        <end position="98"/>
    </location>
</feature>
<dbReference type="Proteomes" id="UP000682308">
    <property type="component" value="Unassembled WGS sequence"/>
</dbReference>
<dbReference type="InterPro" id="IPR018306">
    <property type="entry name" value="Phage_T5_Orf172_DNA-bd"/>
</dbReference>
<evidence type="ECO:0000313" key="3">
    <source>
        <dbReference type="Proteomes" id="UP000682308"/>
    </source>
</evidence>
<protein>
    <submittedName>
        <fullName evidence="2">GIY-YIG nuclease family protein</fullName>
    </submittedName>
</protein>
<evidence type="ECO:0000259" key="1">
    <source>
        <dbReference type="SMART" id="SM00974"/>
    </source>
</evidence>
<dbReference type="EMBL" id="JAGTPG010000002">
    <property type="protein sequence ID" value="MBR8641740.1"/>
    <property type="molecule type" value="Genomic_DNA"/>
</dbReference>
<comment type="caution">
    <text evidence="2">The sequence shown here is derived from an EMBL/GenBank/DDBJ whole genome shotgun (WGS) entry which is preliminary data.</text>
</comment>
<evidence type="ECO:0000313" key="2">
    <source>
        <dbReference type="EMBL" id="MBR8641740.1"/>
    </source>
</evidence>
<proteinExistence type="predicted"/>
<gene>
    <name evidence="2" type="ORF">KEF29_26420</name>
</gene>
<accession>A0A941FHL8</accession>